<evidence type="ECO:0000313" key="1">
    <source>
        <dbReference type="EMBL" id="AIK68314.1"/>
    </source>
</evidence>
<evidence type="ECO:0000313" key="2">
    <source>
        <dbReference type="Proteomes" id="UP000204140"/>
    </source>
</evidence>
<accession>A0A076YNE7</accession>
<name>A0A076YNE7_9CAUD</name>
<keyword evidence="2" id="KW-1185">Reference proteome</keyword>
<dbReference type="RefSeq" id="YP_009099840.1">
    <property type="nucleotide sequence ID" value="NC_025429.1"/>
</dbReference>
<proteinExistence type="predicted"/>
<sequence length="82" mass="9532">MQIIMATTWNGDSESDSFFGAFNCTSVEAEEFCKKMNAARTSSYSDTYWVSDEAEVKTTDDMKKYVEDHEYVFNRSNEINKR</sequence>
<dbReference type="EMBL" id="KM199770">
    <property type="protein sequence ID" value="AIK68314.1"/>
    <property type="molecule type" value="Genomic_DNA"/>
</dbReference>
<organism evidence="1 2">
    <name type="scientific">Rhizobium phage vB_RleM_P10VF</name>
    <dbReference type="NCBI Taxonomy" id="1527770"/>
    <lineage>
        <taxon>Viruses</taxon>
        <taxon>Duplodnaviria</taxon>
        <taxon>Heunggongvirae</taxon>
        <taxon>Uroviricota</taxon>
        <taxon>Caudoviricetes</taxon>
        <taxon>Pootjesviridae</taxon>
        <taxon>Innesvirus</taxon>
        <taxon>Innesvirus P10VF</taxon>
    </lineage>
</organism>
<gene>
    <name evidence="1" type="ORF">P10VF_101</name>
</gene>
<dbReference type="Proteomes" id="UP000204140">
    <property type="component" value="Segment"/>
</dbReference>
<dbReference type="GeneID" id="22109650"/>
<protein>
    <submittedName>
        <fullName evidence="1">Uncharacterized protein</fullName>
    </submittedName>
</protein>
<reference evidence="1 2" key="1">
    <citation type="submission" date="2014-07" db="EMBL/GenBank/DDBJ databases">
        <title>Isolation and characterization of Rhizobium leguminosarum phages from western Canadian soils and complete genome sequences of rhizobiophages vB_RleS_L338C and vB_RleM_P10VF.</title>
        <authorList>
            <person name="Restrepo-Cordoba M."/>
            <person name="Halmillawewa A.P."/>
            <person name="Perry B."/>
            <person name="Hynes M.F."/>
            <person name="Yost C.K."/>
        </authorList>
    </citation>
    <scope>NUCLEOTIDE SEQUENCE [LARGE SCALE GENOMIC DNA]</scope>
</reference>
<dbReference type="KEGG" id="vg:22109650"/>